<sequence length="240" mass="26113">MRLARIRTDDGVATGRYDEGLVTVDGEEYEVGVDADLLAPCEPSALYCVGRNYAATVDQMDYDIPDQPDWFIKPPVSVLDPGADIEYPSWTDELTYAGELAAVIDHECHDVAEDEVSDVVRGYTILNDLDALDQPGRTARKAFDGSGPLGPWIETDVDPSDLDMTTHVGGELRQEANTQQMLFSPAEVVSFLSERYTFKPGDVVSFGSPANPGLVEPGDDVEIWYEGVGTLTNTVVDASD</sequence>
<evidence type="ECO:0000313" key="4">
    <source>
        <dbReference type="Proteomes" id="UP000053157"/>
    </source>
</evidence>
<gene>
    <name evidence="3" type="ORF">AUR66_08795</name>
</gene>
<name>A0A0W1SV05_9EURY</name>
<dbReference type="SUPFAM" id="SSF56529">
    <property type="entry name" value="FAH"/>
    <property type="match status" value="1"/>
</dbReference>
<proteinExistence type="predicted"/>
<keyword evidence="1" id="KW-0479">Metal-binding</keyword>
<dbReference type="AlphaFoldDB" id="A0A0W1SV05"/>
<dbReference type="OrthoDB" id="6242at2157"/>
<evidence type="ECO:0000313" key="3">
    <source>
        <dbReference type="EMBL" id="KTG30271.1"/>
    </source>
</evidence>
<evidence type="ECO:0000256" key="1">
    <source>
        <dbReference type="ARBA" id="ARBA00022723"/>
    </source>
</evidence>
<dbReference type="EMBL" id="LOPV01000072">
    <property type="protein sequence ID" value="KTG30271.1"/>
    <property type="molecule type" value="Genomic_DNA"/>
</dbReference>
<organism evidence="3 4">
    <name type="scientific">Haloferax profundi</name>
    <dbReference type="NCBI Taxonomy" id="1544718"/>
    <lineage>
        <taxon>Archaea</taxon>
        <taxon>Methanobacteriati</taxon>
        <taxon>Methanobacteriota</taxon>
        <taxon>Stenosarchaea group</taxon>
        <taxon>Halobacteria</taxon>
        <taxon>Halobacteriales</taxon>
        <taxon>Haloferacaceae</taxon>
        <taxon>Haloferax</taxon>
    </lineage>
</organism>
<dbReference type="PANTHER" id="PTHR11820">
    <property type="entry name" value="ACYLPYRUVASE"/>
    <property type="match status" value="1"/>
</dbReference>
<keyword evidence="4" id="KW-1185">Reference proteome</keyword>
<feature type="domain" description="Fumarylacetoacetase-like C-terminal" evidence="2">
    <location>
        <begin position="46"/>
        <end position="236"/>
    </location>
</feature>
<dbReference type="InterPro" id="IPR011234">
    <property type="entry name" value="Fumarylacetoacetase-like_C"/>
</dbReference>
<reference evidence="3 4" key="1">
    <citation type="submission" date="2015-12" db="EMBL/GenBank/DDBJ databases">
        <title>Haloferax profundi sp. nov. isolated from the Discovery deep brine-seawater interface in the Red Sea.</title>
        <authorList>
            <person name="Zhang G."/>
            <person name="Stingl U."/>
            <person name="Rashid M."/>
        </authorList>
    </citation>
    <scope>NUCLEOTIDE SEQUENCE [LARGE SCALE GENOMIC DNA]</scope>
    <source>
        <strain evidence="3 4">SB29</strain>
    </source>
</reference>
<dbReference type="PANTHER" id="PTHR11820:SF7">
    <property type="entry name" value="ACYLPYRUVASE FAHD1, MITOCHONDRIAL"/>
    <property type="match status" value="1"/>
</dbReference>
<dbReference type="Proteomes" id="UP000053157">
    <property type="component" value="Unassembled WGS sequence"/>
</dbReference>
<dbReference type="GO" id="GO:0046872">
    <property type="term" value="F:metal ion binding"/>
    <property type="evidence" value="ECO:0007669"/>
    <property type="project" value="UniProtKB-KW"/>
</dbReference>
<dbReference type="Gene3D" id="3.90.850.10">
    <property type="entry name" value="Fumarylacetoacetase-like, C-terminal domain"/>
    <property type="match status" value="1"/>
</dbReference>
<dbReference type="InterPro" id="IPR036663">
    <property type="entry name" value="Fumarylacetoacetase_C_sf"/>
</dbReference>
<dbReference type="GO" id="GO:0018773">
    <property type="term" value="F:acetylpyruvate hydrolase activity"/>
    <property type="evidence" value="ECO:0007669"/>
    <property type="project" value="TreeGrafter"/>
</dbReference>
<evidence type="ECO:0000259" key="2">
    <source>
        <dbReference type="Pfam" id="PF01557"/>
    </source>
</evidence>
<dbReference type="Pfam" id="PF01557">
    <property type="entry name" value="FAA_hydrolase"/>
    <property type="match status" value="1"/>
</dbReference>
<accession>A0A0W1SV05</accession>
<comment type="caution">
    <text evidence="3">The sequence shown here is derived from an EMBL/GenBank/DDBJ whole genome shotgun (WGS) entry which is preliminary data.</text>
</comment>
<dbReference type="RefSeq" id="WP_058571179.1">
    <property type="nucleotide sequence ID" value="NZ_LOPV01000072.1"/>
</dbReference>
<protein>
    <submittedName>
        <fullName evidence="3">Fumarylacetoacetase</fullName>
    </submittedName>
</protein>